<sequence>MTIRKNTDVFSKEKRSEVMRAVKGKDTKPEIALRKALFALGYRYRLNVKGLPGKPDIVLAKHRTVIFVHGCFWHGHNCKRGRRKPKSNADYWRDKIARNKARDQKNATALKELGWRVVTVWECEIKTLDAATLLTANQSR</sequence>
<keyword evidence="3 6" id="KW-0227">DNA damage</keyword>
<keyword evidence="8" id="KW-1185">Reference proteome</keyword>
<protein>
    <recommendedName>
        <fullName evidence="6">Very short patch repair endonuclease</fullName>
        <ecNumber evidence="6">3.1.-.-</ecNumber>
    </recommendedName>
</protein>
<dbReference type="NCBIfam" id="TIGR00632">
    <property type="entry name" value="vsr"/>
    <property type="match status" value="1"/>
</dbReference>
<dbReference type="GO" id="GO:0006298">
    <property type="term" value="P:mismatch repair"/>
    <property type="evidence" value="ECO:0007669"/>
    <property type="project" value="UniProtKB-UniRule"/>
</dbReference>
<dbReference type="EC" id="3.1.-.-" evidence="6"/>
<evidence type="ECO:0000313" key="8">
    <source>
        <dbReference type="Proteomes" id="UP001214043"/>
    </source>
</evidence>
<evidence type="ECO:0000256" key="5">
    <source>
        <dbReference type="ARBA" id="ARBA00023204"/>
    </source>
</evidence>
<dbReference type="InterPro" id="IPR011335">
    <property type="entry name" value="Restrct_endonuc-II-like"/>
</dbReference>
<evidence type="ECO:0000256" key="1">
    <source>
        <dbReference type="ARBA" id="ARBA00022722"/>
    </source>
</evidence>
<dbReference type="RefSeq" id="WP_274492116.1">
    <property type="nucleotide sequence ID" value="NZ_CP118166.1"/>
</dbReference>
<dbReference type="Proteomes" id="UP001214043">
    <property type="component" value="Chromosome"/>
</dbReference>
<evidence type="ECO:0000256" key="6">
    <source>
        <dbReference type="PIRNR" id="PIRNR018267"/>
    </source>
</evidence>
<evidence type="ECO:0000256" key="4">
    <source>
        <dbReference type="ARBA" id="ARBA00022801"/>
    </source>
</evidence>
<dbReference type="EMBL" id="CP118166">
    <property type="protein sequence ID" value="WDI30318.1"/>
    <property type="molecule type" value="Genomic_DNA"/>
</dbReference>
<dbReference type="KEGG" id="hfl:PUV54_10145"/>
<dbReference type="Pfam" id="PF03852">
    <property type="entry name" value="Vsr"/>
    <property type="match status" value="1"/>
</dbReference>
<dbReference type="GO" id="GO:0004519">
    <property type="term" value="F:endonuclease activity"/>
    <property type="evidence" value="ECO:0007669"/>
    <property type="project" value="UniProtKB-KW"/>
</dbReference>
<dbReference type="PIRSF" id="PIRSF018267">
    <property type="entry name" value="VSR_endonuc"/>
    <property type="match status" value="1"/>
</dbReference>
<keyword evidence="5 6" id="KW-0234">DNA repair</keyword>
<organism evidence="7 8">
    <name type="scientific">Hyphococcus flavus</name>
    <dbReference type="NCBI Taxonomy" id="1866326"/>
    <lineage>
        <taxon>Bacteria</taxon>
        <taxon>Pseudomonadati</taxon>
        <taxon>Pseudomonadota</taxon>
        <taxon>Alphaproteobacteria</taxon>
        <taxon>Parvularculales</taxon>
        <taxon>Parvularculaceae</taxon>
        <taxon>Hyphococcus</taxon>
    </lineage>
</organism>
<name>A0AAE9ZCY1_9PROT</name>
<evidence type="ECO:0000256" key="3">
    <source>
        <dbReference type="ARBA" id="ARBA00022763"/>
    </source>
</evidence>
<keyword evidence="1 6" id="KW-0540">Nuclease</keyword>
<proteinExistence type="inferred from homology"/>
<accession>A0AAE9ZCY1</accession>
<keyword evidence="4 6" id="KW-0378">Hydrolase</keyword>
<keyword evidence="2 6" id="KW-0255">Endonuclease</keyword>
<comment type="similarity">
    <text evidence="6">Belongs to the vsr family.</text>
</comment>
<reference evidence="7" key="1">
    <citation type="submission" date="2023-02" db="EMBL/GenBank/DDBJ databases">
        <title>Genome sequence of Hyphococcus flavus.</title>
        <authorList>
            <person name="Rong J.-C."/>
            <person name="Zhao Q."/>
            <person name="Yi M."/>
            <person name="Wu J.-Y."/>
        </authorList>
    </citation>
    <scope>NUCLEOTIDE SEQUENCE</scope>
    <source>
        <strain evidence="7">MCCC 1K03223</strain>
    </source>
</reference>
<gene>
    <name evidence="7" type="ORF">PUV54_10145</name>
</gene>
<dbReference type="GO" id="GO:0016787">
    <property type="term" value="F:hydrolase activity"/>
    <property type="evidence" value="ECO:0007669"/>
    <property type="project" value="UniProtKB-KW"/>
</dbReference>
<dbReference type="CDD" id="cd00221">
    <property type="entry name" value="Vsr"/>
    <property type="match status" value="1"/>
</dbReference>
<evidence type="ECO:0000313" key="7">
    <source>
        <dbReference type="EMBL" id="WDI30318.1"/>
    </source>
</evidence>
<dbReference type="SUPFAM" id="SSF52980">
    <property type="entry name" value="Restriction endonuclease-like"/>
    <property type="match status" value="1"/>
</dbReference>
<comment type="function">
    <text evidence="6">May nick specific sequences that contain T:G mispairs resulting from m5C-deamination.</text>
</comment>
<evidence type="ECO:0000256" key="2">
    <source>
        <dbReference type="ARBA" id="ARBA00022759"/>
    </source>
</evidence>
<dbReference type="AlphaFoldDB" id="A0AAE9ZCY1"/>
<dbReference type="InterPro" id="IPR004603">
    <property type="entry name" value="DNA_mismatch_endonuc_vsr"/>
</dbReference>
<dbReference type="Gene3D" id="3.40.960.10">
    <property type="entry name" value="VSR Endonuclease"/>
    <property type="match status" value="1"/>
</dbReference>
<dbReference type="REBASE" id="693901">
    <property type="entry name" value="V.Hfl3223ORF10150P"/>
</dbReference>